<gene>
    <name evidence="1" type="ORF">C8P67_10316</name>
</gene>
<keyword evidence="2" id="KW-1185">Reference proteome</keyword>
<protein>
    <submittedName>
        <fullName evidence="1">Uncharacterized protein</fullName>
    </submittedName>
</protein>
<reference evidence="1 2" key="1">
    <citation type="submission" date="2018-08" db="EMBL/GenBank/DDBJ databases">
        <title>Genomic Encyclopedia of Archaeal and Bacterial Type Strains, Phase II (KMG-II): from individual species to whole genera.</title>
        <authorList>
            <person name="Goeker M."/>
        </authorList>
    </citation>
    <scope>NUCLEOTIDE SEQUENCE [LARGE SCALE GENOMIC DNA]</scope>
    <source>
        <strain evidence="1 2">DSM 100880</strain>
    </source>
</reference>
<proteinExistence type="predicted"/>
<comment type="caution">
    <text evidence="1">The sequence shown here is derived from an EMBL/GenBank/DDBJ whole genome shotgun (WGS) entry which is preliminary data.</text>
</comment>
<accession>A0A3E0EPE9</accession>
<dbReference type="EMBL" id="QUNI01000003">
    <property type="protein sequence ID" value="REH00049.1"/>
    <property type="molecule type" value="Genomic_DNA"/>
</dbReference>
<evidence type="ECO:0000313" key="1">
    <source>
        <dbReference type="EMBL" id="REH00049.1"/>
    </source>
</evidence>
<dbReference type="Proteomes" id="UP000257136">
    <property type="component" value="Unassembled WGS sequence"/>
</dbReference>
<organism evidence="1 2">
    <name type="scientific">Flavobacterium aquicola</name>
    <dbReference type="NCBI Taxonomy" id="1682742"/>
    <lineage>
        <taxon>Bacteria</taxon>
        <taxon>Pseudomonadati</taxon>
        <taxon>Bacteroidota</taxon>
        <taxon>Flavobacteriia</taxon>
        <taxon>Flavobacteriales</taxon>
        <taxon>Flavobacteriaceae</taxon>
        <taxon>Flavobacterium</taxon>
    </lineage>
</organism>
<sequence>MDDLANPKNGLNLIPNPLQYQNVGRYIMKKLNKTILILLIIFFASCEKKIPEIEFEKNVMTEIFPSLIDSTCIDIRLMTNFPPKYGESIYDKTGHYIGVDSTKATKEEKLKLLEWKKRTLEIKNDTSKIIIAFDPIIKNSREDLKNDFEKHFPNTKLFIPKTENKTEYVLDFKSIKLNNKFEIKNVSEFPKERKVFWETKYNFLFSGVVYFSRIQFDKQKTFGILDAGFYCGRLCGQGFRIFIKKKNNKWVIDKTEGTWIS</sequence>
<dbReference type="AlphaFoldDB" id="A0A3E0EPE9"/>
<name>A0A3E0EPE9_9FLAO</name>
<evidence type="ECO:0000313" key="2">
    <source>
        <dbReference type="Proteomes" id="UP000257136"/>
    </source>
</evidence>